<dbReference type="AlphaFoldDB" id="A0A3P9N6F3"/>
<reference evidence="3" key="3">
    <citation type="submission" date="2025-09" db="UniProtKB">
        <authorList>
            <consortium name="Ensembl"/>
        </authorList>
    </citation>
    <scope>IDENTIFICATION</scope>
    <source>
        <strain evidence="3">Guanapo</strain>
    </source>
</reference>
<keyword evidence="1" id="KW-1015">Disulfide bond</keyword>
<reference evidence="3" key="2">
    <citation type="submission" date="2025-08" db="UniProtKB">
        <authorList>
            <consortium name="Ensembl"/>
        </authorList>
    </citation>
    <scope>IDENTIFICATION</scope>
    <source>
        <strain evidence="3">Guanapo</strain>
    </source>
</reference>
<dbReference type="InterPro" id="IPR016186">
    <property type="entry name" value="C-type_lectin-like/link_sf"/>
</dbReference>
<dbReference type="SUPFAM" id="SSF56436">
    <property type="entry name" value="C-type lectin-like"/>
    <property type="match status" value="1"/>
</dbReference>
<reference evidence="4" key="1">
    <citation type="submission" date="2013-11" db="EMBL/GenBank/DDBJ databases">
        <title>The genomic landscape of the Guanapo guppy.</title>
        <authorList>
            <person name="Kuenstner A."/>
            <person name="Dreyer C."/>
        </authorList>
    </citation>
    <scope>NUCLEOTIDE SEQUENCE</scope>
    <source>
        <strain evidence="4">Guanapo</strain>
    </source>
</reference>
<dbReference type="InterPro" id="IPR001304">
    <property type="entry name" value="C-type_lectin-like"/>
</dbReference>
<feature type="domain" description="C-type lectin" evidence="2">
    <location>
        <begin position="29"/>
        <end position="144"/>
    </location>
</feature>
<dbReference type="Ensembl" id="ENSPRET00000005189.1">
    <property type="protein sequence ID" value="ENSPREP00000005120.1"/>
    <property type="gene ID" value="ENSPREG00000003565.1"/>
</dbReference>
<dbReference type="InterPro" id="IPR018378">
    <property type="entry name" value="C-type_lectin_CS"/>
</dbReference>
<protein>
    <recommendedName>
        <fullName evidence="2">C-type lectin domain-containing protein</fullName>
    </recommendedName>
</protein>
<proteinExistence type="predicted"/>
<dbReference type="PROSITE" id="PS00615">
    <property type="entry name" value="C_TYPE_LECTIN_1"/>
    <property type="match status" value="1"/>
</dbReference>
<dbReference type="Proteomes" id="UP000242638">
    <property type="component" value="Unassembled WGS sequence"/>
</dbReference>
<dbReference type="SMART" id="SM00034">
    <property type="entry name" value="CLECT"/>
    <property type="match status" value="1"/>
</dbReference>
<evidence type="ECO:0000259" key="2">
    <source>
        <dbReference type="PROSITE" id="PS50041"/>
    </source>
</evidence>
<dbReference type="GeneTree" id="ENSGT00940000162818"/>
<dbReference type="Gene3D" id="3.10.100.10">
    <property type="entry name" value="Mannose-Binding Protein A, subunit A"/>
    <property type="match status" value="1"/>
</dbReference>
<dbReference type="OMA" id="FFRRWND"/>
<evidence type="ECO:0000313" key="3">
    <source>
        <dbReference type="Ensembl" id="ENSPREP00000005120.1"/>
    </source>
</evidence>
<evidence type="ECO:0000313" key="4">
    <source>
        <dbReference type="Proteomes" id="UP000242638"/>
    </source>
</evidence>
<dbReference type="Pfam" id="PF00059">
    <property type="entry name" value="Lectin_C"/>
    <property type="match status" value="1"/>
</dbReference>
<dbReference type="PROSITE" id="PS50041">
    <property type="entry name" value="C_TYPE_LECTIN_2"/>
    <property type="match status" value="1"/>
</dbReference>
<dbReference type="InterPro" id="IPR016187">
    <property type="entry name" value="CTDL_fold"/>
</dbReference>
<dbReference type="InterPro" id="IPR050111">
    <property type="entry name" value="C-type_lectin/snaclec_domain"/>
</dbReference>
<evidence type="ECO:0000256" key="1">
    <source>
        <dbReference type="ARBA" id="ARBA00023157"/>
    </source>
</evidence>
<sequence>QNYRPISNLPFISKIIEKADNCPPFWYIFNGRCYKYVATLMTWADAEQHCVNQGANLVLNEHNFVNLLIKNFDPTRSPTWIGLTDMHKEGGWIWSDGCKYRFSRWDSGQPDNYHGNEHCGLTNYRSNFYWNDGVCSSKLAFVCATRNDALAGKKTT</sequence>
<keyword evidence="4" id="KW-1185">Reference proteome</keyword>
<dbReference type="PANTHER" id="PTHR22803">
    <property type="entry name" value="MANNOSE, PHOSPHOLIPASE, LECTIN RECEPTOR RELATED"/>
    <property type="match status" value="1"/>
</dbReference>
<accession>A0A3P9N6F3</accession>
<organism evidence="3 4">
    <name type="scientific">Poecilia reticulata</name>
    <name type="common">Guppy</name>
    <name type="synonym">Acanthophacelus reticulatus</name>
    <dbReference type="NCBI Taxonomy" id="8081"/>
    <lineage>
        <taxon>Eukaryota</taxon>
        <taxon>Metazoa</taxon>
        <taxon>Chordata</taxon>
        <taxon>Craniata</taxon>
        <taxon>Vertebrata</taxon>
        <taxon>Euteleostomi</taxon>
        <taxon>Actinopterygii</taxon>
        <taxon>Neopterygii</taxon>
        <taxon>Teleostei</taxon>
        <taxon>Neoteleostei</taxon>
        <taxon>Acanthomorphata</taxon>
        <taxon>Ovalentaria</taxon>
        <taxon>Atherinomorphae</taxon>
        <taxon>Cyprinodontiformes</taxon>
        <taxon>Poeciliidae</taxon>
        <taxon>Poeciliinae</taxon>
        <taxon>Poecilia</taxon>
    </lineage>
</organism>
<name>A0A3P9N6F3_POERE</name>